<organism evidence="2 3">
    <name type="scientific">Legionella hackeliae</name>
    <dbReference type="NCBI Taxonomy" id="449"/>
    <lineage>
        <taxon>Bacteria</taxon>
        <taxon>Pseudomonadati</taxon>
        <taxon>Pseudomonadota</taxon>
        <taxon>Gammaproteobacteria</taxon>
        <taxon>Legionellales</taxon>
        <taxon>Legionellaceae</taxon>
        <taxon>Legionella</taxon>
    </lineage>
</organism>
<dbReference type="GO" id="GO:0016747">
    <property type="term" value="F:acyltransferase activity, transferring groups other than amino-acyl groups"/>
    <property type="evidence" value="ECO:0007669"/>
    <property type="project" value="InterPro"/>
</dbReference>
<evidence type="ECO:0000313" key="2">
    <source>
        <dbReference type="EMBL" id="CEK11352.1"/>
    </source>
</evidence>
<name>A0A0A8UW79_LEGHA</name>
<dbReference type="PROSITE" id="PS51186">
    <property type="entry name" value="GNAT"/>
    <property type="match status" value="1"/>
</dbReference>
<reference evidence="3" key="1">
    <citation type="submission" date="2014-09" db="EMBL/GenBank/DDBJ databases">
        <authorList>
            <person name="Gomez-Valero L."/>
        </authorList>
    </citation>
    <scope>NUCLEOTIDE SEQUENCE [LARGE SCALE GENOMIC DNA]</scope>
    <source>
        <strain evidence="3">ATCC35250</strain>
    </source>
</reference>
<dbReference type="KEGG" id="lha:LHA_2333"/>
<dbReference type="HOGENOM" id="CLU_1029712_0_0_6"/>
<protein>
    <recommendedName>
        <fullName evidence="1">N-acetyltransferase domain-containing protein</fullName>
    </recommendedName>
</protein>
<sequence>MPIRAMTEEDCAAFLKLDPIVFRNLDDPWKKEDFDYYFSSDLCFVSYDEQTNALNGYIFAKKQGNKIHISNIGVHPDHQRHKIGSTLMAWVISAAQKKYRDLELITLQVKETNLNAKEFYEKKFKFVEYKGAVPKGYVPMARMLNLALDLVQEPSKVEVTQVSKEAPLLPIIRLEEGNGEKPTVRLDVDAVNREVVRLRNNARSFFSIGNNAKADLIERKLKIALEKDVSDVRKDQEVINALAKHRIFSFFGTKTADALVNVNNSYLPIS</sequence>
<dbReference type="OrthoDB" id="5652728at2"/>
<evidence type="ECO:0000259" key="1">
    <source>
        <dbReference type="PROSITE" id="PS51186"/>
    </source>
</evidence>
<keyword evidence="3" id="KW-1185">Reference proteome</keyword>
<dbReference type="STRING" id="449.LHA_2333"/>
<evidence type="ECO:0000313" key="3">
    <source>
        <dbReference type="Proteomes" id="UP000032803"/>
    </source>
</evidence>
<dbReference type="SUPFAM" id="SSF55729">
    <property type="entry name" value="Acyl-CoA N-acyltransferases (Nat)"/>
    <property type="match status" value="1"/>
</dbReference>
<dbReference type="CDD" id="cd04301">
    <property type="entry name" value="NAT_SF"/>
    <property type="match status" value="1"/>
</dbReference>
<gene>
    <name evidence="2" type="ORF">LHA_2333</name>
</gene>
<feature type="domain" description="N-acetyltransferase" evidence="1">
    <location>
        <begin position="1"/>
        <end position="145"/>
    </location>
</feature>
<dbReference type="Gene3D" id="3.40.630.30">
    <property type="match status" value="1"/>
</dbReference>
<dbReference type="PATRIC" id="fig|449.7.peg.125"/>
<dbReference type="InterPro" id="IPR016181">
    <property type="entry name" value="Acyl_CoA_acyltransferase"/>
</dbReference>
<accession>A0A0A8UW79</accession>
<dbReference type="RefSeq" id="WP_058393133.1">
    <property type="nucleotide sequence ID" value="NZ_LN681225.1"/>
</dbReference>
<dbReference type="Pfam" id="PF00583">
    <property type="entry name" value="Acetyltransf_1"/>
    <property type="match status" value="1"/>
</dbReference>
<dbReference type="Proteomes" id="UP000032803">
    <property type="component" value="Chromosome I"/>
</dbReference>
<proteinExistence type="predicted"/>
<dbReference type="EMBL" id="LN681225">
    <property type="protein sequence ID" value="CEK11352.1"/>
    <property type="molecule type" value="Genomic_DNA"/>
</dbReference>
<dbReference type="AlphaFoldDB" id="A0A0A8UW79"/>
<dbReference type="InterPro" id="IPR000182">
    <property type="entry name" value="GNAT_dom"/>
</dbReference>